<dbReference type="AlphaFoldDB" id="A0A9E9LVI0"/>
<reference evidence="1" key="1">
    <citation type="journal article" date="2022" name="Front. Microbiol.">
        <title>New perspectives on an old grouping: The genomic and phenotypic variability of Oxalobacter formigenes and the implications for calcium oxalate stone prevention.</title>
        <authorList>
            <person name="Chmiel J.A."/>
            <person name="Carr C."/>
            <person name="Stuivenberg G.A."/>
            <person name="Venema R."/>
            <person name="Chanyi R.M."/>
            <person name="Al K.F."/>
            <person name="Giguere D."/>
            <person name="Say H."/>
            <person name="Akouris P.P."/>
            <person name="Dominguez Romero S.A."/>
            <person name="Kwong A."/>
            <person name="Tai V."/>
            <person name="Koval S.F."/>
            <person name="Razvi H."/>
            <person name="Bjazevic J."/>
            <person name="Burton J.P."/>
        </authorList>
    </citation>
    <scope>NUCLEOTIDE SEQUENCE</scope>
    <source>
        <strain evidence="1">WoOx3</strain>
    </source>
</reference>
<dbReference type="KEGG" id="ovb:NB640_06945"/>
<evidence type="ECO:0000313" key="1">
    <source>
        <dbReference type="EMBL" id="WAW09026.1"/>
    </source>
</evidence>
<protein>
    <submittedName>
        <fullName evidence="1">Uncharacterized protein</fullName>
    </submittedName>
</protein>
<organism evidence="1 2">
    <name type="scientific">Oxalobacter vibrioformis</name>
    <dbReference type="NCBI Taxonomy" id="933080"/>
    <lineage>
        <taxon>Bacteria</taxon>
        <taxon>Pseudomonadati</taxon>
        <taxon>Pseudomonadota</taxon>
        <taxon>Betaproteobacteria</taxon>
        <taxon>Burkholderiales</taxon>
        <taxon>Oxalobacteraceae</taxon>
        <taxon>Oxalobacter</taxon>
    </lineage>
</organism>
<name>A0A9E9LVI0_9BURK</name>
<gene>
    <name evidence="1" type="ORF">NB640_06945</name>
</gene>
<evidence type="ECO:0000313" key="2">
    <source>
        <dbReference type="Proteomes" id="UP001156215"/>
    </source>
</evidence>
<proteinExistence type="predicted"/>
<dbReference type="EMBL" id="CP098242">
    <property type="protein sequence ID" value="WAW09026.1"/>
    <property type="molecule type" value="Genomic_DNA"/>
</dbReference>
<accession>A0A9E9LVI0</accession>
<dbReference type="Proteomes" id="UP001156215">
    <property type="component" value="Chromosome"/>
</dbReference>
<dbReference type="RefSeq" id="WP_269308019.1">
    <property type="nucleotide sequence ID" value="NZ_CP098242.1"/>
</dbReference>
<sequence length="61" mass="7524">MKTDKKRPKPRKIREQEFVDSFDEDMMEAFDDVFEADDTSFYNMYQQMERDRSLGRDELFD</sequence>
<keyword evidence="2" id="KW-1185">Reference proteome</keyword>